<evidence type="ECO:0000256" key="1">
    <source>
        <dbReference type="PROSITE-ProRule" id="PRU00169"/>
    </source>
</evidence>
<organism evidence="3 4">
    <name type="scientific">Belliella filtrata</name>
    <dbReference type="NCBI Taxonomy" id="2923435"/>
    <lineage>
        <taxon>Bacteria</taxon>
        <taxon>Pseudomonadati</taxon>
        <taxon>Bacteroidota</taxon>
        <taxon>Cytophagia</taxon>
        <taxon>Cytophagales</taxon>
        <taxon>Cyclobacteriaceae</taxon>
        <taxon>Belliella</taxon>
    </lineage>
</organism>
<feature type="domain" description="Response regulatory" evidence="2">
    <location>
        <begin position="7"/>
        <end position="128"/>
    </location>
</feature>
<dbReference type="PROSITE" id="PS50110">
    <property type="entry name" value="RESPONSE_REGULATORY"/>
    <property type="match status" value="1"/>
</dbReference>
<evidence type="ECO:0000313" key="3">
    <source>
        <dbReference type="EMBL" id="MCH7410596.1"/>
    </source>
</evidence>
<evidence type="ECO:0000313" key="4">
    <source>
        <dbReference type="Proteomes" id="UP001165489"/>
    </source>
</evidence>
<dbReference type="Proteomes" id="UP001165489">
    <property type="component" value="Unassembled WGS sequence"/>
</dbReference>
<dbReference type="InterPro" id="IPR001789">
    <property type="entry name" value="Sig_transdc_resp-reg_receiver"/>
</dbReference>
<dbReference type="SMART" id="SM00448">
    <property type="entry name" value="REC"/>
    <property type="match status" value="1"/>
</dbReference>
<comment type="caution">
    <text evidence="3">The sequence shown here is derived from an EMBL/GenBank/DDBJ whole genome shotgun (WGS) entry which is preliminary data.</text>
</comment>
<gene>
    <name evidence="3" type="ORF">MM239_14405</name>
</gene>
<dbReference type="InterPro" id="IPR052893">
    <property type="entry name" value="TCS_response_regulator"/>
</dbReference>
<dbReference type="InterPro" id="IPR011006">
    <property type="entry name" value="CheY-like_superfamily"/>
</dbReference>
<dbReference type="RefSeq" id="WP_241348956.1">
    <property type="nucleotide sequence ID" value="NZ_JAKZGP010000041.1"/>
</dbReference>
<protein>
    <submittedName>
        <fullName evidence="3">Response regulator</fullName>
    </submittedName>
</protein>
<dbReference type="PANTHER" id="PTHR44520:SF2">
    <property type="entry name" value="RESPONSE REGULATOR RCP1"/>
    <property type="match status" value="1"/>
</dbReference>
<feature type="modified residue" description="4-aspartylphosphate" evidence="1">
    <location>
        <position position="61"/>
    </location>
</feature>
<sequence length="148" mass="17224">MKNVDLNILLVEDCEIDQMFFKKAIESISMKTKLVILNDGEELMKYLGKEIDFKPHILFLDIQLPKKSGLECLKEIRLNSKWSELCIVIYSNSKNDIDVEKAFVNGANIFLNKPNEIDKLVEAVKRVFSINWQYLTSSMNRDTFIMNI</sequence>
<dbReference type="Pfam" id="PF00072">
    <property type="entry name" value="Response_reg"/>
    <property type="match status" value="1"/>
</dbReference>
<dbReference type="EMBL" id="JAKZGP010000041">
    <property type="protein sequence ID" value="MCH7410596.1"/>
    <property type="molecule type" value="Genomic_DNA"/>
</dbReference>
<keyword evidence="1" id="KW-0597">Phosphoprotein</keyword>
<evidence type="ECO:0000259" key="2">
    <source>
        <dbReference type="PROSITE" id="PS50110"/>
    </source>
</evidence>
<reference evidence="3" key="1">
    <citation type="submission" date="2022-03" db="EMBL/GenBank/DDBJ databases">
        <title>De novo assembled genomes of Belliella spp. (Cyclobacteriaceae) strains.</title>
        <authorList>
            <person name="Szabo A."/>
            <person name="Korponai K."/>
            <person name="Felfoldi T."/>
        </authorList>
    </citation>
    <scope>NUCLEOTIDE SEQUENCE</scope>
    <source>
        <strain evidence="3">DSM 111904</strain>
    </source>
</reference>
<dbReference type="PANTHER" id="PTHR44520">
    <property type="entry name" value="RESPONSE REGULATOR RCP1-RELATED"/>
    <property type="match status" value="1"/>
</dbReference>
<name>A0ABS9V2F4_9BACT</name>
<accession>A0ABS9V2F4</accession>
<keyword evidence="4" id="KW-1185">Reference proteome</keyword>
<dbReference type="SUPFAM" id="SSF52172">
    <property type="entry name" value="CheY-like"/>
    <property type="match status" value="1"/>
</dbReference>
<dbReference type="Gene3D" id="3.40.50.2300">
    <property type="match status" value="1"/>
</dbReference>
<proteinExistence type="predicted"/>